<keyword evidence="4 5" id="KW-0472">Membrane</keyword>
<accession>A0ABW3D2B4</accession>
<comment type="caution">
    <text evidence="6">The sequence shown here is derived from an EMBL/GenBank/DDBJ whole genome shotgun (WGS) entry which is preliminary data.</text>
</comment>
<comment type="function">
    <text evidence="5">Part of the twin-arginine translocation (Tat) system that transports large folded proteins containing a characteristic twin-arginine motif in their signal peptide across membranes.</text>
</comment>
<keyword evidence="5" id="KW-0811">Translocation</keyword>
<dbReference type="HAMAP" id="MF_00902">
    <property type="entry name" value="TatC"/>
    <property type="match status" value="1"/>
</dbReference>
<dbReference type="Proteomes" id="UP001596978">
    <property type="component" value="Unassembled WGS sequence"/>
</dbReference>
<feature type="transmembrane region" description="Helical" evidence="5">
    <location>
        <begin position="219"/>
        <end position="238"/>
    </location>
</feature>
<dbReference type="PANTHER" id="PTHR30371:SF0">
    <property type="entry name" value="SEC-INDEPENDENT PROTEIN TRANSLOCASE PROTEIN TATC, CHLOROPLASTIC-RELATED"/>
    <property type="match status" value="1"/>
</dbReference>
<feature type="transmembrane region" description="Helical" evidence="5">
    <location>
        <begin position="244"/>
        <end position="265"/>
    </location>
</feature>
<keyword evidence="5" id="KW-0813">Transport</keyword>
<evidence type="ECO:0000256" key="5">
    <source>
        <dbReference type="HAMAP-Rule" id="MF_00902"/>
    </source>
</evidence>
<dbReference type="NCBIfam" id="TIGR00945">
    <property type="entry name" value="tatC"/>
    <property type="match status" value="1"/>
</dbReference>
<dbReference type="Pfam" id="PF00902">
    <property type="entry name" value="TatC"/>
    <property type="match status" value="1"/>
</dbReference>
<dbReference type="PANTHER" id="PTHR30371">
    <property type="entry name" value="SEC-INDEPENDENT PROTEIN TRANSLOCASE PROTEIN TATC"/>
    <property type="match status" value="1"/>
</dbReference>
<dbReference type="PRINTS" id="PR01840">
    <property type="entry name" value="TATCFAMILY"/>
</dbReference>
<evidence type="ECO:0000256" key="4">
    <source>
        <dbReference type="ARBA" id="ARBA00023136"/>
    </source>
</evidence>
<proteinExistence type="inferred from homology"/>
<organism evidence="6 7">
    <name type="scientific">Sungkyunkwania multivorans</name>
    <dbReference type="NCBI Taxonomy" id="1173618"/>
    <lineage>
        <taxon>Bacteria</taxon>
        <taxon>Pseudomonadati</taxon>
        <taxon>Bacteroidota</taxon>
        <taxon>Flavobacteriia</taxon>
        <taxon>Flavobacteriales</taxon>
        <taxon>Flavobacteriaceae</taxon>
        <taxon>Sungkyunkwania</taxon>
    </lineage>
</organism>
<evidence type="ECO:0000256" key="2">
    <source>
        <dbReference type="ARBA" id="ARBA00022692"/>
    </source>
</evidence>
<keyword evidence="5" id="KW-1003">Cell membrane</keyword>
<keyword evidence="2 5" id="KW-0812">Transmembrane</keyword>
<dbReference type="RefSeq" id="WP_386411188.1">
    <property type="nucleotide sequence ID" value="NZ_JBHTJH010000025.1"/>
</dbReference>
<comment type="subcellular location">
    <subcellularLocation>
        <location evidence="5">Cell membrane</location>
        <topology evidence="5">Multi-pass membrane protein</topology>
    </subcellularLocation>
    <subcellularLocation>
        <location evidence="1">Membrane</location>
        <topology evidence="1">Multi-pass membrane protein</topology>
    </subcellularLocation>
</comment>
<dbReference type="EMBL" id="JBHTJH010000025">
    <property type="protein sequence ID" value="MFD0864128.1"/>
    <property type="molecule type" value="Genomic_DNA"/>
</dbReference>
<evidence type="ECO:0000256" key="3">
    <source>
        <dbReference type="ARBA" id="ARBA00022989"/>
    </source>
</evidence>
<reference evidence="7" key="1">
    <citation type="journal article" date="2019" name="Int. J. Syst. Evol. Microbiol.">
        <title>The Global Catalogue of Microorganisms (GCM) 10K type strain sequencing project: providing services to taxonomists for standard genome sequencing and annotation.</title>
        <authorList>
            <consortium name="The Broad Institute Genomics Platform"/>
            <consortium name="The Broad Institute Genome Sequencing Center for Infectious Disease"/>
            <person name="Wu L."/>
            <person name="Ma J."/>
        </authorList>
    </citation>
    <scope>NUCLEOTIDE SEQUENCE [LARGE SCALE GENOMIC DNA]</scope>
    <source>
        <strain evidence="7">CCUG 62952</strain>
    </source>
</reference>
<sequence length="276" mass="30974">MAKAKKDPNEMSFLDHLEELRWHLIRASVAILIAAVVVFFFKSFVFNTLIDGPRKVDFATYQFFCNLSQNLGLNDGLCVTEMPFKVQHTQMASPFSIHIWTSITLGFILAFPFVLFEIWRFIKPGLHDNERKYAGAFISIGSLLFFLGVLFGYYVIAPLSVNFLGGYSLGNDAVNNPTYSSYIAIIRSTILAGGIIFELPIIIYFLAKLGLVTPAFLRKYRKHAFVLVLIASAIITPPDIASQVIVSIPIVILYEISILVTKIVVRNQEKKALRNG</sequence>
<comment type="subunit">
    <text evidence="5">Forms a complex with TatA.</text>
</comment>
<gene>
    <name evidence="5 6" type="primary">tatC</name>
    <name evidence="6" type="ORF">ACFQ1M_18075</name>
</gene>
<keyword evidence="3 5" id="KW-1133">Transmembrane helix</keyword>
<keyword evidence="5" id="KW-0653">Protein transport</keyword>
<feature type="transmembrane region" description="Helical" evidence="5">
    <location>
        <begin position="182"/>
        <end position="207"/>
    </location>
</feature>
<evidence type="ECO:0000313" key="7">
    <source>
        <dbReference type="Proteomes" id="UP001596978"/>
    </source>
</evidence>
<feature type="transmembrane region" description="Helical" evidence="5">
    <location>
        <begin position="20"/>
        <end position="41"/>
    </location>
</feature>
<name>A0ABW3D2B4_9FLAO</name>
<dbReference type="InterPro" id="IPR002033">
    <property type="entry name" value="TatC"/>
</dbReference>
<evidence type="ECO:0000256" key="1">
    <source>
        <dbReference type="ARBA" id="ARBA00004141"/>
    </source>
</evidence>
<comment type="similarity">
    <text evidence="5">Belongs to the TatC family.</text>
</comment>
<evidence type="ECO:0000313" key="6">
    <source>
        <dbReference type="EMBL" id="MFD0864128.1"/>
    </source>
</evidence>
<feature type="transmembrane region" description="Helical" evidence="5">
    <location>
        <begin position="134"/>
        <end position="156"/>
    </location>
</feature>
<feature type="transmembrane region" description="Helical" evidence="5">
    <location>
        <begin position="97"/>
        <end position="122"/>
    </location>
</feature>
<keyword evidence="7" id="KW-1185">Reference proteome</keyword>
<protein>
    <recommendedName>
        <fullName evidence="5">Sec-independent protein translocase protein TatC</fullName>
    </recommendedName>
</protein>